<dbReference type="PRINTS" id="PR00783">
    <property type="entry name" value="MINTRINSICP"/>
</dbReference>
<dbReference type="RefSeq" id="WP_369705625.1">
    <property type="nucleotide sequence ID" value="NZ_JBGEWD010000023.1"/>
</dbReference>
<evidence type="ECO:0000256" key="1">
    <source>
        <dbReference type="ARBA" id="ARBA00004141"/>
    </source>
</evidence>
<reference evidence="9 10" key="1">
    <citation type="submission" date="2024-08" db="EMBL/GenBank/DDBJ databases">
        <title>Clostridium lapicellarii sp. nov., and Clostridium renhuaiense sp. nov., two species isolated from the mud in a fermentation cellar used for producing sauce-flavour Chinese liquors.</title>
        <authorList>
            <person name="Yang F."/>
            <person name="Wang H."/>
            <person name="Chen L.Q."/>
            <person name="Zhou N."/>
            <person name="Lu J.J."/>
            <person name="Pu X.X."/>
            <person name="Wan B."/>
            <person name="Wang L."/>
            <person name="Liu S.J."/>
        </authorList>
    </citation>
    <scope>NUCLEOTIDE SEQUENCE [LARGE SCALE GENOMIC DNA]</scope>
    <source>
        <strain evidence="9 10">MT-5</strain>
    </source>
</reference>
<evidence type="ECO:0000256" key="3">
    <source>
        <dbReference type="ARBA" id="ARBA00022448"/>
    </source>
</evidence>
<keyword evidence="6 8" id="KW-0472">Membrane</keyword>
<evidence type="ECO:0000256" key="7">
    <source>
        <dbReference type="RuleBase" id="RU000477"/>
    </source>
</evidence>
<name>A0ABV4BVM5_9CLOT</name>
<dbReference type="PANTHER" id="PTHR43829">
    <property type="entry name" value="AQUAPORIN OR AQUAGLYCEROPORIN RELATED"/>
    <property type="match status" value="1"/>
</dbReference>
<evidence type="ECO:0000256" key="4">
    <source>
        <dbReference type="ARBA" id="ARBA00022692"/>
    </source>
</evidence>
<keyword evidence="4 7" id="KW-0812">Transmembrane</keyword>
<accession>A0ABV4BVM5</accession>
<dbReference type="NCBIfam" id="TIGR00861">
    <property type="entry name" value="MIP"/>
    <property type="match status" value="1"/>
</dbReference>
<dbReference type="SUPFAM" id="SSF81338">
    <property type="entry name" value="Aquaporin-like"/>
    <property type="match status" value="1"/>
</dbReference>
<dbReference type="InterPro" id="IPR022357">
    <property type="entry name" value="MIP_CS"/>
</dbReference>
<dbReference type="InterPro" id="IPR023271">
    <property type="entry name" value="Aquaporin-like"/>
</dbReference>
<dbReference type="Gene3D" id="1.20.1080.10">
    <property type="entry name" value="Glycerol uptake facilitator protein"/>
    <property type="match status" value="1"/>
</dbReference>
<keyword evidence="10" id="KW-1185">Reference proteome</keyword>
<evidence type="ECO:0000313" key="10">
    <source>
        <dbReference type="Proteomes" id="UP001564657"/>
    </source>
</evidence>
<evidence type="ECO:0000256" key="5">
    <source>
        <dbReference type="ARBA" id="ARBA00022989"/>
    </source>
</evidence>
<organism evidence="9 10">
    <name type="scientific">Clostridium moutaii</name>
    <dbReference type="NCBI Taxonomy" id="3240932"/>
    <lineage>
        <taxon>Bacteria</taxon>
        <taxon>Bacillati</taxon>
        <taxon>Bacillota</taxon>
        <taxon>Clostridia</taxon>
        <taxon>Eubacteriales</taxon>
        <taxon>Clostridiaceae</taxon>
        <taxon>Clostridium</taxon>
    </lineage>
</organism>
<feature type="transmembrane region" description="Helical" evidence="8">
    <location>
        <begin position="212"/>
        <end position="235"/>
    </location>
</feature>
<dbReference type="EMBL" id="JBGEWD010000023">
    <property type="protein sequence ID" value="MEY8001736.1"/>
    <property type="molecule type" value="Genomic_DNA"/>
</dbReference>
<proteinExistence type="inferred from homology"/>
<dbReference type="InterPro" id="IPR050363">
    <property type="entry name" value="MIP/Aquaporin"/>
</dbReference>
<keyword evidence="5 8" id="KW-1133">Transmembrane helix</keyword>
<comment type="similarity">
    <text evidence="2 7">Belongs to the MIP/aquaporin (TC 1.A.8) family.</text>
</comment>
<feature type="transmembrane region" description="Helical" evidence="8">
    <location>
        <begin position="82"/>
        <end position="102"/>
    </location>
</feature>
<dbReference type="InterPro" id="IPR000425">
    <property type="entry name" value="MIP"/>
</dbReference>
<feature type="transmembrane region" description="Helical" evidence="8">
    <location>
        <begin position="6"/>
        <end position="27"/>
    </location>
</feature>
<feature type="transmembrane region" description="Helical" evidence="8">
    <location>
        <begin position="39"/>
        <end position="62"/>
    </location>
</feature>
<feature type="transmembrane region" description="Helical" evidence="8">
    <location>
        <begin position="136"/>
        <end position="156"/>
    </location>
</feature>
<dbReference type="Proteomes" id="UP001564657">
    <property type="component" value="Unassembled WGS sequence"/>
</dbReference>
<evidence type="ECO:0000256" key="8">
    <source>
        <dbReference type="SAM" id="Phobius"/>
    </source>
</evidence>
<dbReference type="Pfam" id="PF00230">
    <property type="entry name" value="MIP"/>
    <property type="match status" value="1"/>
</dbReference>
<dbReference type="PANTHER" id="PTHR43829:SF9">
    <property type="entry name" value="AQUAPORIN-9"/>
    <property type="match status" value="1"/>
</dbReference>
<evidence type="ECO:0000256" key="6">
    <source>
        <dbReference type="ARBA" id="ARBA00023136"/>
    </source>
</evidence>
<keyword evidence="3 7" id="KW-0813">Transport</keyword>
<sequence length="236" mass="24759">MSHYLAEFIGTAILIFLGDGVCANITLNKSKSQNAGSLFCMIGWSLAVGVPALIFGGISGAHFNPALTIAFAAIGKFPWAEVPGYVVSQMLGGFIGAVLVWIHYLPHWAESKDIPSEVILSIFCTTPAIRNYTMNFISEFMATFILVFTILGVGAAKTADGVGTVFVAFIILVIGTGLGGTTGFAINPARDLSPRIAHALLPINGKNGSDWAYSWIPVIAPVCGGIAAAGMFAVIF</sequence>
<protein>
    <submittedName>
        <fullName evidence="9">MIP/aquaporin family protein</fullName>
    </submittedName>
</protein>
<gene>
    <name evidence="9" type="ORF">AB8U03_16335</name>
</gene>
<comment type="subcellular location">
    <subcellularLocation>
        <location evidence="1">Membrane</location>
        <topology evidence="1">Multi-pass membrane protein</topology>
    </subcellularLocation>
</comment>
<dbReference type="PROSITE" id="PS00221">
    <property type="entry name" value="MIP"/>
    <property type="match status" value="1"/>
</dbReference>
<feature type="transmembrane region" description="Helical" evidence="8">
    <location>
        <begin position="163"/>
        <end position="186"/>
    </location>
</feature>
<evidence type="ECO:0000256" key="2">
    <source>
        <dbReference type="ARBA" id="ARBA00006175"/>
    </source>
</evidence>
<evidence type="ECO:0000313" key="9">
    <source>
        <dbReference type="EMBL" id="MEY8001736.1"/>
    </source>
</evidence>
<comment type="caution">
    <text evidence="9">The sequence shown here is derived from an EMBL/GenBank/DDBJ whole genome shotgun (WGS) entry which is preliminary data.</text>
</comment>